<feature type="domain" description="DUF2207" evidence="2">
    <location>
        <begin position="39"/>
        <end position="255"/>
    </location>
</feature>
<sequence length="691" mass="77891">MTKYISYCKYFIVAFFLSLGFIFITPEVVNAQDRSYVYESIDVTIDQNADSTMDVTEVLRYRFDGVYHAMVRDIRLVSEEQLQRCKENQYLQCGGFETLDILEVRDDNRNILDRAQPDEISLDSQGRSVADPDKYIVLNKTEGGEKLFSLNWIFSEEGINFSNETKSITIKYRVYGAPNYYDDYDLLYWNAIFEDRDVMVEKARVTLNYPGPVDSSNLSLSVPGHGNEYQVETANNNSRVIISKNNLFPGESLTILQKMPKGMIERYATLNLIMDPKEQDLVINNLTTFEGVKDRISGLPPGEHKLVFSHKGRIPKEFNIKLEPGEVKDLEVSLDYTKSELLKVALIIAANIIGVLLLPIGTFKIYQLWKKKGRDQIDKKIIVPEYSPPDEIRPYLLGSLKDEMVDIKDITSSIIDLAYRGYIKIKEFGAKEVLGIKLKKADFELIKQKEFNNLSEPEKDLMDAVFGTKERITTNDLKNKFYKRLPGIKKKIYEELVSAKYFEEKPDSVRTKYLGIGFVMIIVAVGLVIVSTILPIFIGLAITLCILGIIILFLSKHMPSKTELGSKVFHKVLGFKMYMETAEKYRVQNLTPETFEKFLPYAIVFGIEKQWAEKFKDIYKGKPDWYEGDISTFNTIYLVNSLSNFNTTTASAMTVSPSSSGTASGGGWSGGGGFSGGFSGGGGGGGGGGAW</sequence>
<dbReference type="AlphaFoldDB" id="A0A955KZ62"/>
<feature type="transmembrane region" description="Helical" evidence="1">
    <location>
        <begin position="344"/>
        <end position="366"/>
    </location>
</feature>
<proteinExistence type="predicted"/>
<evidence type="ECO:0000313" key="5">
    <source>
        <dbReference type="Proteomes" id="UP000745577"/>
    </source>
</evidence>
<dbReference type="InterPro" id="IPR048389">
    <property type="entry name" value="YciQ-like_C"/>
</dbReference>
<evidence type="ECO:0000313" key="4">
    <source>
        <dbReference type="EMBL" id="MCA9379592.1"/>
    </source>
</evidence>
<organism evidence="4 5">
    <name type="scientific">Candidatus Dojkabacteria bacterium</name>
    <dbReference type="NCBI Taxonomy" id="2099670"/>
    <lineage>
        <taxon>Bacteria</taxon>
        <taxon>Candidatus Dojkabacteria</taxon>
    </lineage>
</organism>
<keyword evidence="1" id="KW-0472">Membrane</keyword>
<feature type="domain" description="Predicted membrane protein YciQ-like C-terminal" evidence="3">
    <location>
        <begin position="384"/>
        <end position="615"/>
    </location>
</feature>
<feature type="transmembrane region" description="Helical" evidence="1">
    <location>
        <begin position="513"/>
        <end position="530"/>
    </location>
</feature>
<name>A0A955KZ62_9BACT</name>
<dbReference type="EMBL" id="JAGQLL010000003">
    <property type="protein sequence ID" value="MCA9379592.1"/>
    <property type="molecule type" value="Genomic_DNA"/>
</dbReference>
<protein>
    <submittedName>
        <fullName evidence="4">DUF2207 domain-containing protein</fullName>
    </submittedName>
</protein>
<evidence type="ECO:0000256" key="1">
    <source>
        <dbReference type="SAM" id="Phobius"/>
    </source>
</evidence>
<keyword evidence="1" id="KW-1133">Transmembrane helix</keyword>
<evidence type="ECO:0000259" key="2">
    <source>
        <dbReference type="Pfam" id="PF09972"/>
    </source>
</evidence>
<reference evidence="4" key="2">
    <citation type="journal article" date="2021" name="Microbiome">
        <title>Successional dynamics and alternative stable states in a saline activated sludge microbial community over 9 years.</title>
        <authorList>
            <person name="Wang Y."/>
            <person name="Ye J."/>
            <person name="Ju F."/>
            <person name="Liu L."/>
            <person name="Boyd J.A."/>
            <person name="Deng Y."/>
            <person name="Parks D.H."/>
            <person name="Jiang X."/>
            <person name="Yin X."/>
            <person name="Woodcroft B.J."/>
            <person name="Tyson G.W."/>
            <person name="Hugenholtz P."/>
            <person name="Polz M.F."/>
            <person name="Zhang T."/>
        </authorList>
    </citation>
    <scope>NUCLEOTIDE SEQUENCE</scope>
    <source>
        <strain evidence="4">HKST-UBA15</strain>
    </source>
</reference>
<keyword evidence="1" id="KW-0812">Transmembrane</keyword>
<dbReference type="InterPro" id="IPR018702">
    <property type="entry name" value="DUF2207"/>
</dbReference>
<dbReference type="Pfam" id="PF09972">
    <property type="entry name" value="DUF2207"/>
    <property type="match status" value="1"/>
</dbReference>
<gene>
    <name evidence="4" type="ORF">KC675_00245</name>
</gene>
<accession>A0A955KZ62</accession>
<comment type="caution">
    <text evidence="4">The sequence shown here is derived from an EMBL/GenBank/DDBJ whole genome shotgun (WGS) entry which is preliminary data.</text>
</comment>
<reference evidence="4" key="1">
    <citation type="submission" date="2020-04" db="EMBL/GenBank/DDBJ databases">
        <authorList>
            <person name="Zhang T."/>
        </authorList>
    </citation>
    <scope>NUCLEOTIDE SEQUENCE</scope>
    <source>
        <strain evidence="4">HKST-UBA15</strain>
    </source>
</reference>
<evidence type="ECO:0000259" key="3">
    <source>
        <dbReference type="Pfam" id="PF20990"/>
    </source>
</evidence>
<dbReference type="Pfam" id="PF20990">
    <property type="entry name" value="DUF2207_C"/>
    <property type="match status" value="1"/>
</dbReference>
<feature type="transmembrane region" description="Helical" evidence="1">
    <location>
        <begin position="536"/>
        <end position="554"/>
    </location>
</feature>
<dbReference type="Proteomes" id="UP000745577">
    <property type="component" value="Unassembled WGS sequence"/>
</dbReference>